<dbReference type="NCBIfam" id="NF004160">
    <property type="entry name" value="PRK05627.1-3"/>
    <property type="match status" value="1"/>
</dbReference>
<dbReference type="AlphaFoldDB" id="A0A6N7W092"/>
<name>A0A6N7W092_ACIFE</name>
<dbReference type="FunFam" id="3.40.50.620:FF:000021">
    <property type="entry name" value="Riboflavin biosynthesis protein"/>
    <property type="match status" value="1"/>
</dbReference>
<dbReference type="PANTHER" id="PTHR22749:SF6">
    <property type="entry name" value="RIBOFLAVIN KINASE"/>
    <property type="match status" value="1"/>
</dbReference>
<dbReference type="SUPFAM" id="SSF82114">
    <property type="entry name" value="Riboflavin kinase-like"/>
    <property type="match status" value="1"/>
</dbReference>
<dbReference type="GO" id="GO:0005524">
    <property type="term" value="F:ATP binding"/>
    <property type="evidence" value="ECO:0007669"/>
    <property type="project" value="UniProtKB-UniRule"/>
</dbReference>
<dbReference type="Gene3D" id="2.40.30.30">
    <property type="entry name" value="Riboflavin kinase-like"/>
    <property type="match status" value="1"/>
</dbReference>
<dbReference type="GO" id="GO:0003919">
    <property type="term" value="F:FMN adenylyltransferase activity"/>
    <property type="evidence" value="ECO:0007669"/>
    <property type="project" value="UniProtKB-UniRule"/>
</dbReference>
<gene>
    <name evidence="17" type="ORF">FX155_04545</name>
</gene>
<keyword evidence="10 15" id="KW-0274">FAD</keyword>
<dbReference type="InterPro" id="IPR023468">
    <property type="entry name" value="Riboflavin_kinase"/>
</dbReference>
<dbReference type="GO" id="GO:0009398">
    <property type="term" value="P:FMN biosynthetic process"/>
    <property type="evidence" value="ECO:0007669"/>
    <property type="project" value="UniProtKB-UniRule"/>
</dbReference>
<evidence type="ECO:0000256" key="2">
    <source>
        <dbReference type="ARBA" id="ARBA00004726"/>
    </source>
</evidence>
<dbReference type="Pfam" id="PF06574">
    <property type="entry name" value="FAD_syn"/>
    <property type="match status" value="1"/>
</dbReference>
<keyword evidence="7 15" id="KW-0548">Nucleotidyltransferase</keyword>
<dbReference type="UniPathway" id="UPA00277">
    <property type="reaction ID" value="UER00407"/>
</dbReference>
<dbReference type="InterPro" id="IPR015864">
    <property type="entry name" value="FAD_synthase"/>
</dbReference>
<evidence type="ECO:0000256" key="13">
    <source>
        <dbReference type="ARBA" id="ARBA00047880"/>
    </source>
</evidence>
<dbReference type="RefSeq" id="WP_022487828.1">
    <property type="nucleotide sequence ID" value="NZ_VULN01000005.1"/>
</dbReference>
<evidence type="ECO:0000256" key="15">
    <source>
        <dbReference type="PIRNR" id="PIRNR004491"/>
    </source>
</evidence>
<evidence type="ECO:0000256" key="9">
    <source>
        <dbReference type="ARBA" id="ARBA00022777"/>
    </source>
</evidence>
<evidence type="ECO:0000256" key="5">
    <source>
        <dbReference type="ARBA" id="ARBA00022643"/>
    </source>
</evidence>
<keyword evidence="4 15" id="KW-0285">Flavoprotein</keyword>
<protein>
    <recommendedName>
        <fullName evidence="15">Riboflavin biosynthesis protein</fullName>
    </recommendedName>
    <domain>
        <recommendedName>
            <fullName evidence="15">Riboflavin kinase</fullName>
            <ecNumber evidence="15">2.7.1.26</ecNumber>
        </recommendedName>
        <alternativeName>
            <fullName evidence="15">Flavokinase</fullName>
        </alternativeName>
    </domain>
    <domain>
        <recommendedName>
            <fullName evidence="15">FMN adenylyltransferase</fullName>
            <ecNumber evidence="15">2.7.7.2</ecNumber>
        </recommendedName>
        <alternativeName>
            <fullName evidence="15">FAD pyrophosphorylase</fullName>
        </alternativeName>
        <alternativeName>
            <fullName evidence="15">FAD synthase</fullName>
        </alternativeName>
    </domain>
</protein>
<comment type="caution">
    <text evidence="17">The sequence shown here is derived from an EMBL/GenBank/DDBJ whole genome shotgun (WGS) entry which is preliminary data.</text>
</comment>
<evidence type="ECO:0000259" key="16">
    <source>
        <dbReference type="SMART" id="SM00904"/>
    </source>
</evidence>
<evidence type="ECO:0000313" key="17">
    <source>
        <dbReference type="EMBL" id="MSS81872.1"/>
    </source>
</evidence>
<dbReference type="Proteomes" id="UP000441455">
    <property type="component" value="Unassembled WGS sequence"/>
</dbReference>
<comment type="catalytic activity">
    <reaction evidence="13 15">
        <text>riboflavin + ATP = FMN + ADP + H(+)</text>
        <dbReference type="Rhea" id="RHEA:14357"/>
        <dbReference type="ChEBI" id="CHEBI:15378"/>
        <dbReference type="ChEBI" id="CHEBI:30616"/>
        <dbReference type="ChEBI" id="CHEBI:57986"/>
        <dbReference type="ChEBI" id="CHEBI:58210"/>
        <dbReference type="ChEBI" id="CHEBI:456216"/>
        <dbReference type="EC" id="2.7.1.26"/>
    </reaction>
</comment>
<dbReference type="OrthoDB" id="9803667at2"/>
<keyword evidence="11 15" id="KW-0067">ATP-binding</keyword>
<keyword evidence="12" id="KW-0511">Multifunctional enzyme</keyword>
<dbReference type="EC" id="2.7.1.26" evidence="15"/>
<dbReference type="Gene3D" id="3.40.50.620">
    <property type="entry name" value="HUPs"/>
    <property type="match status" value="1"/>
</dbReference>
<dbReference type="GO" id="GO:0008531">
    <property type="term" value="F:riboflavin kinase activity"/>
    <property type="evidence" value="ECO:0007669"/>
    <property type="project" value="UniProtKB-UniRule"/>
</dbReference>
<evidence type="ECO:0000256" key="14">
    <source>
        <dbReference type="ARBA" id="ARBA00049494"/>
    </source>
</evidence>
<dbReference type="UniPathway" id="UPA00276">
    <property type="reaction ID" value="UER00406"/>
</dbReference>
<feature type="domain" description="Riboflavin kinase" evidence="16">
    <location>
        <begin position="182"/>
        <end position="307"/>
    </location>
</feature>
<dbReference type="SMART" id="SM00904">
    <property type="entry name" value="Flavokinase"/>
    <property type="match status" value="1"/>
</dbReference>
<keyword evidence="9 15" id="KW-0418">Kinase</keyword>
<dbReference type="PIRSF" id="PIRSF004491">
    <property type="entry name" value="FAD_Synth"/>
    <property type="match status" value="1"/>
</dbReference>
<dbReference type="GO" id="GO:0006747">
    <property type="term" value="P:FAD biosynthetic process"/>
    <property type="evidence" value="ECO:0007669"/>
    <property type="project" value="UniProtKB-UniRule"/>
</dbReference>
<keyword evidence="8 15" id="KW-0547">Nucleotide-binding</keyword>
<evidence type="ECO:0000256" key="4">
    <source>
        <dbReference type="ARBA" id="ARBA00022630"/>
    </source>
</evidence>
<dbReference type="CDD" id="cd02064">
    <property type="entry name" value="FAD_synthetase_N"/>
    <property type="match status" value="1"/>
</dbReference>
<comment type="similarity">
    <text evidence="15">Belongs to the ribF family.</text>
</comment>
<dbReference type="Pfam" id="PF01687">
    <property type="entry name" value="Flavokinase"/>
    <property type="match status" value="1"/>
</dbReference>
<evidence type="ECO:0000256" key="6">
    <source>
        <dbReference type="ARBA" id="ARBA00022679"/>
    </source>
</evidence>
<comment type="pathway">
    <text evidence="2 15">Cofactor biosynthesis; FAD biosynthesis; FAD from FMN: step 1/1.</text>
</comment>
<reference evidence="17 18" key="1">
    <citation type="submission" date="2019-08" db="EMBL/GenBank/DDBJ databases">
        <title>In-depth cultivation of the pig gut microbiome towards novel bacterial diversity and tailored functional studies.</title>
        <authorList>
            <person name="Wylensek D."/>
            <person name="Hitch T.C.A."/>
            <person name="Clavel T."/>
        </authorList>
    </citation>
    <scope>NUCLEOTIDE SEQUENCE [LARGE SCALE GENOMIC DNA]</scope>
    <source>
        <strain evidence="17 18">WCA-389-WT-5B</strain>
    </source>
</reference>
<comment type="pathway">
    <text evidence="3 15">Cofactor biosynthesis; FMN biosynthesis; FMN from riboflavin (ATP route): step 1/1.</text>
</comment>
<evidence type="ECO:0000256" key="11">
    <source>
        <dbReference type="ARBA" id="ARBA00022840"/>
    </source>
</evidence>
<organism evidence="17 18">
    <name type="scientific">Acidaminococcus fermentans</name>
    <dbReference type="NCBI Taxonomy" id="905"/>
    <lineage>
        <taxon>Bacteria</taxon>
        <taxon>Bacillati</taxon>
        <taxon>Bacillota</taxon>
        <taxon>Negativicutes</taxon>
        <taxon>Acidaminococcales</taxon>
        <taxon>Acidaminococcaceae</taxon>
        <taxon>Acidaminococcus</taxon>
    </lineage>
</organism>
<evidence type="ECO:0000256" key="3">
    <source>
        <dbReference type="ARBA" id="ARBA00005201"/>
    </source>
</evidence>
<accession>A0A6N7W092</accession>
<dbReference type="PANTHER" id="PTHR22749">
    <property type="entry name" value="RIBOFLAVIN KINASE/FMN ADENYLYLTRANSFERASE"/>
    <property type="match status" value="1"/>
</dbReference>
<dbReference type="InterPro" id="IPR015865">
    <property type="entry name" value="Riboflavin_kinase_bac/euk"/>
</dbReference>
<evidence type="ECO:0000256" key="8">
    <source>
        <dbReference type="ARBA" id="ARBA00022741"/>
    </source>
</evidence>
<dbReference type="GO" id="GO:0009231">
    <property type="term" value="P:riboflavin biosynthetic process"/>
    <property type="evidence" value="ECO:0007669"/>
    <property type="project" value="InterPro"/>
</dbReference>
<keyword evidence="5 15" id="KW-0288">FMN</keyword>
<dbReference type="EC" id="2.7.7.2" evidence="15"/>
<evidence type="ECO:0000313" key="18">
    <source>
        <dbReference type="Proteomes" id="UP000441455"/>
    </source>
</evidence>
<keyword evidence="6 15" id="KW-0808">Transferase</keyword>
<dbReference type="InterPro" id="IPR014729">
    <property type="entry name" value="Rossmann-like_a/b/a_fold"/>
</dbReference>
<dbReference type="NCBIfam" id="TIGR00083">
    <property type="entry name" value="ribF"/>
    <property type="match status" value="1"/>
</dbReference>
<sequence length="317" mass="34846">MKLITSLDELHSAHLLPSAAALGTFDGVHRGHQEVIGTTRLYAREHHLQLMVFTFSTHPLASLKPELEPPRLLDNTAKEKLMVELGVDILVNIPFTQELAAMSADAFLQMLVDCGVKAVGIGDNFSFGAGGKGNVRLLKTEHSRFGLTILSRPLLKQDGLVVSSTNIRKAIAEGRVELAAQMLGRPYAIRGQVVPGDHRGRLLGFPTANLKILGQHFAVPAFGVYAGRVLVAGQWYDAMVNVGDNPTFANQEARLEAHLFRFEGDLYGREVLVQLVARLRGEEKFPDLDRLQEQLRKDARNAQSLLAMEEESVGRKG</sequence>
<dbReference type="FunFam" id="2.40.30.30:FF:000003">
    <property type="entry name" value="Riboflavin biosynthesis protein"/>
    <property type="match status" value="1"/>
</dbReference>
<comment type="catalytic activity">
    <reaction evidence="14 15">
        <text>FMN + ATP + H(+) = FAD + diphosphate</text>
        <dbReference type="Rhea" id="RHEA:17237"/>
        <dbReference type="ChEBI" id="CHEBI:15378"/>
        <dbReference type="ChEBI" id="CHEBI:30616"/>
        <dbReference type="ChEBI" id="CHEBI:33019"/>
        <dbReference type="ChEBI" id="CHEBI:57692"/>
        <dbReference type="ChEBI" id="CHEBI:58210"/>
        <dbReference type="EC" id="2.7.7.2"/>
    </reaction>
</comment>
<dbReference type="SUPFAM" id="SSF52374">
    <property type="entry name" value="Nucleotidylyl transferase"/>
    <property type="match status" value="1"/>
</dbReference>
<dbReference type="InterPro" id="IPR023465">
    <property type="entry name" value="Riboflavin_kinase_dom_sf"/>
</dbReference>
<evidence type="ECO:0000256" key="1">
    <source>
        <dbReference type="ARBA" id="ARBA00002121"/>
    </source>
</evidence>
<evidence type="ECO:0000256" key="7">
    <source>
        <dbReference type="ARBA" id="ARBA00022695"/>
    </source>
</evidence>
<dbReference type="EMBL" id="VULN01000005">
    <property type="protein sequence ID" value="MSS81872.1"/>
    <property type="molecule type" value="Genomic_DNA"/>
</dbReference>
<dbReference type="InterPro" id="IPR002606">
    <property type="entry name" value="Riboflavin_kinase_bac"/>
</dbReference>
<proteinExistence type="inferred from homology"/>
<evidence type="ECO:0000256" key="12">
    <source>
        <dbReference type="ARBA" id="ARBA00023268"/>
    </source>
</evidence>
<evidence type="ECO:0000256" key="10">
    <source>
        <dbReference type="ARBA" id="ARBA00022827"/>
    </source>
</evidence>
<comment type="function">
    <text evidence="1">Catalyzes the phosphorylation of riboflavin to FMN followed by the adenylation of FMN to FAD.</text>
</comment>